<keyword evidence="3" id="KW-1185">Reference proteome</keyword>
<protein>
    <submittedName>
        <fullName evidence="2">Uncharacterized protein</fullName>
    </submittedName>
</protein>
<dbReference type="RefSeq" id="WP_013165539.1">
    <property type="nucleotide sequence ID" value="NC_014217.1"/>
</dbReference>
<proteinExistence type="predicted"/>
<evidence type="ECO:0000256" key="1">
    <source>
        <dbReference type="SAM" id="MobiDB-lite"/>
    </source>
</evidence>
<feature type="region of interest" description="Disordered" evidence="1">
    <location>
        <begin position="1"/>
        <end position="25"/>
    </location>
</feature>
<dbReference type="AlphaFoldDB" id="D7A4Y6"/>
<accession>D7A4Y6</accession>
<dbReference type="Proteomes" id="UP000006633">
    <property type="component" value="Chromosome"/>
</dbReference>
<dbReference type="STRING" id="639283.Snov_0703"/>
<dbReference type="EMBL" id="CP002026">
    <property type="protein sequence ID" value="ADH88034.1"/>
    <property type="molecule type" value="Genomic_DNA"/>
</dbReference>
<evidence type="ECO:0000313" key="2">
    <source>
        <dbReference type="EMBL" id="ADH88034.1"/>
    </source>
</evidence>
<dbReference type="eggNOG" id="ENOG5031AR1">
    <property type="taxonomic scope" value="Bacteria"/>
</dbReference>
<name>D7A4Y6_ANCN5</name>
<sequence length="55" mass="5989">MTSTPRIRAFLPGRPRLPAASHAGNAPQVFREFGRTLGRLERAAATRRSRDGEGA</sequence>
<organism evidence="2 3">
    <name type="scientific">Ancylobacter novellus (strain ATCC 8093 / DSM 506 / JCM 20403 / CCM 1077 / IAM 12100 / NBRC 12443 / NCIMB 10456)</name>
    <name type="common">Starkeya novella</name>
    <dbReference type="NCBI Taxonomy" id="639283"/>
    <lineage>
        <taxon>Bacteria</taxon>
        <taxon>Pseudomonadati</taxon>
        <taxon>Pseudomonadota</taxon>
        <taxon>Alphaproteobacteria</taxon>
        <taxon>Hyphomicrobiales</taxon>
        <taxon>Xanthobacteraceae</taxon>
        <taxon>Ancylobacter</taxon>
    </lineage>
</organism>
<reference evidence="2 3" key="1">
    <citation type="journal article" date="2012" name="Stand. Genomic Sci.">
        <title>Complete genome sequence of the facultatively chemolithoautotrophic and methylotrophic alpha Proteobacterium Starkeya novella type strain (ATCC 8093(T)).</title>
        <authorList>
            <person name="Kappler U."/>
            <person name="Davenport K."/>
            <person name="Beatson S."/>
            <person name="Lucas S."/>
            <person name="Lapidus A."/>
            <person name="Copeland A."/>
            <person name="Berry K.W."/>
            <person name="Glavina Del Rio T."/>
            <person name="Hammon N."/>
            <person name="Dalin E."/>
            <person name="Tice H."/>
            <person name="Pitluck S."/>
            <person name="Richardson P."/>
            <person name="Bruce D."/>
            <person name="Goodwin L.A."/>
            <person name="Han C."/>
            <person name="Tapia R."/>
            <person name="Detter J.C."/>
            <person name="Chang Y.J."/>
            <person name="Jeffries C.D."/>
            <person name="Land M."/>
            <person name="Hauser L."/>
            <person name="Kyrpides N.C."/>
            <person name="Goker M."/>
            <person name="Ivanova N."/>
            <person name="Klenk H.P."/>
            <person name="Woyke T."/>
        </authorList>
    </citation>
    <scope>NUCLEOTIDE SEQUENCE [LARGE SCALE GENOMIC DNA]</scope>
    <source>
        <strain evidence="3">ATCC 8093 / DSM 506 / JCM 20403 / CCM 1077 / IAM 12100 / NBRC 12443 / NCIMB 10456</strain>
    </source>
</reference>
<dbReference type="KEGG" id="sno:Snov_0703"/>
<dbReference type="HOGENOM" id="CLU_3030236_0_0_5"/>
<gene>
    <name evidence="2" type="ordered locus">Snov_0703</name>
</gene>
<evidence type="ECO:0000313" key="3">
    <source>
        <dbReference type="Proteomes" id="UP000006633"/>
    </source>
</evidence>